<reference evidence="1" key="2">
    <citation type="submission" date="2015-06" db="UniProtKB">
        <authorList>
            <consortium name="EnsemblPlants"/>
        </authorList>
    </citation>
    <scope>IDENTIFICATION</scope>
</reference>
<protein>
    <recommendedName>
        <fullName evidence="3">IBB domain-containing protein</fullName>
    </recommendedName>
</protein>
<evidence type="ECO:0000313" key="2">
    <source>
        <dbReference type="Proteomes" id="UP000008022"/>
    </source>
</evidence>
<dbReference type="AlphaFoldDB" id="A0A0E0QWS9"/>
<keyword evidence="2" id="KW-1185">Reference proteome</keyword>
<dbReference type="HOGENOM" id="CLU_1581078_0_0_1"/>
<accession>A0A0E0QWS9</accession>
<reference evidence="2" key="1">
    <citation type="submission" date="2013-06" db="EMBL/GenBank/DDBJ databases">
        <authorList>
            <person name="Zhao Q."/>
        </authorList>
    </citation>
    <scope>NUCLEOTIDE SEQUENCE</scope>
    <source>
        <strain evidence="2">cv. W1943</strain>
    </source>
</reference>
<organism evidence="1 2">
    <name type="scientific">Oryza rufipogon</name>
    <name type="common">Brownbeard rice</name>
    <name type="synonym">Asian wild rice</name>
    <dbReference type="NCBI Taxonomy" id="4529"/>
    <lineage>
        <taxon>Eukaryota</taxon>
        <taxon>Viridiplantae</taxon>
        <taxon>Streptophyta</taxon>
        <taxon>Embryophyta</taxon>
        <taxon>Tracheophyta</taxon>
        <taxon>Spermatophyta</taxon>
        <taxon>Magnoliopsida</taxon>
        <taxon>Liliopsida</taxon>
        <taxon>Poales</taxon>
        <taxon>Poaceae</taxon>
        <taxon>BOP clade</taxon>
        <taxon>Oryzoideae</taxon>
        <taxon>Oryzeae</taxon>
        <taxon>Oryzinae</taxon>
        <taxon>Oryza</taxon>
    </lineage>
</organism>
<proteinExistence type="predicted"/>
<evidence type="ECO:0000313" key="1">
    <source>
        <dbReference type="EnsemblPlants" id="ORUFI10G03940.2"/>
    </source>
</evidence>
<name>A0A0E0QWS9_ORYRU</name>
<sequence length="169" mass="19224">MDGIPKLTANELRRQRDRERYAALSVEEKAARVQKNRENRKRKKSASTSGTAIISTCAFLHTRVFLHTCLQKPTNLRKYFLRHTCRILLHAAQAMSQMIDYEISSPVVELESPVKTSSRRREASQLRRDARHPLTAAVLPFNAPDVELAAGFRPYDVILFSGEPRSSTC</sequence>
<dbReference type="Gramene" id="ORUFI10G03940.2">
    <property type="protein sequence ID" value="ORUFI10G03940.2"/>
    <property type="gene ID" value="ORUFI10G03940"/>
</dbReference>
<evidence type="ECO:0008006" key="3">
    <source>
        <dbReference type="Google" id="ProtNLM"/>
    </source>
</evidence>
<dbReference type="EnsemblPlants" id="ORUFI10G03940.2">
    <property type="protein sequence ID" value="ORUFI10G03940.2"/>
    <property type="gene ID" value="ORUFI10G03940"/>
</dbReference>
<dbReference type="Proteomes" id="UP000008022">
    <property type="component" value="Unassembled WGS sequence"/>
</dbReference>